<name>A0ABT9B6L0_9ACTN</name>
<accession>A0ABT9B6L0</accession>
<feature type="chain" id="PRO_5045919334" evidence="1">
    <location>
        <begin position="17"/>
        <end position="422"/>
    </location>
</feature>
<dbReference type="EMBL" id="JAUQTA010000001">
    <property type="protein sequence ID" value="MDO7868773.1"/>
    <property type="molecule type" value="Genomic_DNA"/>
</dbReference>
<evidence type="ECO:0000256" key="1">
    <source>
        <dbReference type="SAM" id="SignalP"/>
    </source>
</evidence>
<dbReference type="PANTHER" id="PTHR34853:SF1">
    <property type="entry name" value="LIPASE 5"/>
    <property type="match status" value="1"/>
</dbReference>
<dbReference type="Pfam" id="PF03583">
    <property type="entry name" value="LIP"/>
    <property type="match status" value="1"/>
</dbReference>
<dbReference type="InterPro" id="IPR005152">
    <property type="entry name" value="Lipase_secreted"/>
</dbReference>
<reference evidence="2 3" key="1">
    <citation type="submission" date="2023-07" db="EMBL/GenBank/DDBJ databases">
        <title>Nocardioides sp. nov WY-20 isolated from soil.</title>
        <authorList>
            <person name="Liu B."/>
            <person name="Wan Y."/>
        </authorList>
    </citation>
    <scope>NUCLEOTIDE SEQUENCE [LARGE SCALE GENOMIC DNA]</scope>
    <source>
        <strain evidence="2 3">WY-20</strain>
    </source>
</reference>
<protein>
    <submittedName>
        <fullName evidence="2">Lipase family protein</fullName>
    </submittedName>
</protein>
<feature type="signal peptide" evidence="1">
    <location>
        <begin position="1"/>
        <end position="16"/>
    </location>
</feature>
<dbReference type="SUPFAM" id="SSF53474">
    <property type="entry name" value="alpha/beta-Hydrolases"/>
    <property type="match status" value="1"/>
</dbReference>
<dbReference type="Gene3D" id="1.10.260.130">
    <property type="match status" value="1"/>
</dbReference>
<dbReference type="InterPro" id="IPR029058">
    <property type="entry name" value="AB_hydrolase_fold"/>
</dbReference>
<proteinExistence type="predicted"/>
<keyword evidence="3" id="KW-1185">Reference proteome</keyword>
<dbReference type="Gene3D" id="3.40.50.1820">
    <property type="entry name" value="alpha/beta hydrolase"/>
    <property type="match status" value="1"/>
</dbReference>
<organism evidence="2 3">
    <name type="scientific">Nocardioides jiangxiensis</name>
    <dbReference type="NCBI Taxonomy" id="3064524"/>
    <lineage>
        <taxon>Bacteria</taxon>
        <taxon>Bacillati</taxon>
        <taxon>Actinomycetota</taxon>
        <taxon>Actinomycetes</taxon>
        <taxon>Propionibacteriales</taxon>
        <taxon>Nocardioidaceae</taxon>
        <taxon>Nocardioides</taxon>
    </lineage>
</organism>
<comment type="caution">
    <text evidence="2">The sequence shown here is derived from an EMBL/GenBank/DDBJ whole genome shotgun (WGS) entry which is preliminary data.</text>
</comment>
<evidence type="ECO:0000313" key="3">
    <source>
        <dbReference type="Proteomes" id="UP001233314"/>
    </source>
</evidence>
<sequence>MTTAMAAVLGPGAATAASAPDAFYTYTGSKPLADYAPGAILKTRTLAYSLAGLSLPVRVKQIVFRTTNQRGRAVAGVTSVLEPLTGATSKVIGYQSFYDSLNPEDGPSRAIAGGTNPGGLAAHFETAMMTQFLLQGYAVVIADTQGPTADFAAGPEYGMVTLDSMRAALAASGTGIAPGARAGLIGYSGGAIATNWASVLAPAYAPDINRRLVGAAEGGVLVRPSANLRYIDGSLVWAGVMPMAVVGVARGFGIDLTPYLSDYGKQVYAKLQNASITQVLGAYPGLTWKKLVKPAYVDPASIPIFVSTVNKLNLGTRPNPTIPMFIGQGTLGEAEGTLASKAGLGPGDGVMIAGDVRSLARKYCAAGVRVVHHEYPLSHFSSVPVWLPQATSWLTARFSGTTAPTNCSTIKAGNPLTPLKPA</sequence>
<gene>
    <name evidence="2" type="ORF">Q5722_10375</name>
</gene>
<dbReference type="PANTHER" id="PTHR34853">
    <property type="match status" value="1"/>
</dbReference>
<keyword evidence="1" id="KW-0732">Signal</keyword>
<dbReference type="RefSeq" id="WP_305028131.1">
    <property type="nucleotide sequence ID" value="NZ_JAUQTA010000001.1"/>
</dbReference>
<dbReference type="Proteomes" id="UP001233314">
    <property type="component" value="Unassembled WGS sequence"/>
</dbReference>
<evidence type="ECO:0000313" key="2">
    <source>
        <dbReference type="EMBL" id="MDO7868773.1"/>
    </source>
</evidence>